<dbReference type="EMBL" id="CP073079">
    <property type="protein sequence ID" value="QUD90945.1"/>
    <property type="molecule type" value="Genomic_DNA"/>
</dbReference>
<evidence type="ECO:0000313" key="2">
    <source>
        <dbReference type="EMBL" id="QUD90945.1"/>
    </source>
</evidence>
<keyword evidence="3" id="KW-1185">Reference proteome</keyword>
<name>A0A975IXJ5_9CAUL</name>
<proteinExistence type="predicted"/>
<sequence length="123" mass="12841">MLCPFPPTVGSSSPWGPIQHLTPLGPDAVAVSTASHGGIRVSLTALARIPEPLHATAYSGAGWFEEDCDWAIPYLALGLDAFEPDAARAAEVWAAAVHTVRRYHPQHAAALGADGDAEGRPHG</sequence>
<evidence type="ECO:0000259" key="1">
    <source>
        <dbReference type="Pfam" id="PF22653"/>
    </source>
</evidence>
<geneLocation type="plasmid" evidence="2 3">
    <name>unnamed</name>
</geneLocation>
<protein>
    <recommendedName>
        <fullName evidence="1">DUF7007 domain-containing protein</fullName>
    </recommendedName>
</protein>
<organism evidence="2 3">
    <name type="scientific">Phenylobacterium montanum</name>
    <dbReference type="NCBI Taxonomy" id="2823693"/>
    <lineage>
        <taxon>Bacteria</taxon>
        <taxon>Pseudomonadati</taxon>
        <taxon>Pseudomonadota</taxon>
        <taxon>Alphaproteobacteria</taxon>
        <taxon>Caulobacterales</taxon>
        <taxon>Caulobacteraceae</taxon>
        <taxon>Phenylobacterium</taxon>
    </lineage>
</organism>
<dbReference type="KEGG" id="caul:KCG34_25650"/>
<dbReference type="RefSeq" id="WP_211940991.1">
    <property type="nucleotide sequence ID" value="NZ_CP073079.1"/>
</dbReference>
<dbReference type="AlphaFoldDB" id="A0A975IXJ5"/>
<dbReference type="Proteomes" id="UP000676409">
    <property type="component" value="Plasmid unnamed"/>
</dbReference>
<accession>A0A975IXJ5</accession>
<dbReference type="InterPro" id="IPR054276">
    <property type="entry name" value="DUF7007"/>
</dbReference>
<dbReference type="Pfam" id="PF22653">
    <property type="entry name" value="DUF7007"/>
    <property type="match status" value="1"/>
</dbReference>
<feature type="domain" description="DUF7007" evidence="1">
    <location>
        <begin position="10"/>
        <end position="108"/>
    </location>
</feature>
<keyword evidence="2" id="KW-0614">Plasmid</keyword>
<evidence type="ECO:0000313" key="3">
    <source>
        <dbReference type="Proteomes" id="UP000676409"/>
    </source>
</evidence>
<gene>
    <name evidence="2" type="ORF">KCG34_25650</name>
</gene>
<reference evidence="2" key="1">
    <citation type="submission" date="2021-04" db="EMBL/GenBank/DDBJ databases">
        <title>The complete genome sequence of Caulobacter sp. S6.</title>
        <authorList>
            <person name="Tang Y."/>
            <person name="Ouyang W."/>
            <person name="Liu Q."/>
            <person name="Huang B."/>
            <person name="Guo Z."/>
            <person name="Lei P."/>
        </authorList>
    </citation>
    <scope>NUCLEOTIDE SEQUENCE</scope>
    <source>
        <strain evidence="2">S6</strain>
        <plasmid evidence="2">unnamed</plasmid>
    </source>
</reference>